<reference evidence="6" key="1">
    <citation type="journal article" date="2014" name="Int. J. Syst. Evol. Microbiol.">
        <title>Complete genome of a new Firmicutes species belonging to the dominant human colonic microbiota ('Ruminococcus bicirculans') reveals two chromosomes and a selective capacity to utilize plant glucans.</title>
        <authorList>
            <consortium name="NISC Comparative Sequencing Program"/>
            <person name="Wegmann U."/>
            <person name="Louis P."/>
            <person name="Goesmann A."/>
            <person name="Henrissat B."/>
            <person name="Duncan S.H."/>
            <person name="Flint H.J."/>
        </authorList>
    </citation>
    <scope>NUCLEOTIDE SEQUENCE</scope>
    <source>
        <strain evidence="6">NBRC 105001</strain>
    </source>
</reference>
<comment type="similarity">
    <text evidence="1">Belongs to the ABC transporter superfamily.</text>
</comment>
<comment type="caution">
    <text evidence="7">The sequence shown here is derived from an EMBL/GenBank/DDBJ whole genome shotgun (WGS) entry which is preliminary data.</text>
</comment>
<dbReference type="PANTHER" id="PTHR42734:SF5">
    <property type="entry name" value="IRON TRANSPORT SYSTEM ATP-BINDING PROTEIN HI_0361-RELATED"/>
    <property type="match status" value="1"/>
</dbReference>
<evidence type="ECO:0000256" key="2">
    <source>
        <dbReference type="ARBA" id="ARBA00022448"/>
    </source>
</evidence>
<dbReference type="GO" id="GO:0005524">
    <property type="term" value="F:ATP binding"/>
    <property type="evidence" value="ECO:0007669"/>
    <property type="project" value="UniProtKB-KW"/>
</dbReference>
<evidence type="ECO:0000313" key="6">
    <source>
        <dbReference type="EMBL" id="GLR74131.1"/>
    </source>
</evidence>
<dbReference type="InterPro" id="IPR003593">
    <property type="entry name" value="AAA+_ATPase"/>
</dbReference>
<dbReference type="OrthoDB" id="9806726at2"/>
<dbReference type="Gene3D" id="3.40.50.300">
    <property type="entry name" value="P-loop containing nucleotide triphosphate hydrolases"/>
    <property type="match status" value="1"/>
</dbReference>
<evidence type="ECO:0000313" key="7">
    <source>
        <dbReference type="EMBL" id="PQJ86762.1"/>
    </source>
</evidence>
<accession>A0A2S7X6G9</accession>
<protein>
    <submittedName>
        <fullName evidence="6">Zinc/manganese transport system ATP-binding protein</fullName>
    </submittedName>
</protein>
<keyword evidence="2" id="KW-0813">Transport</keyword>
<keyword evidence="3" id="KW-0547">Nucleotide-binding</keyword>
<dbReference type="Proteomes" id="UP001156660">
    <property type="component" value="Unassembled WGS sequence"/>
</dbReference>
<dbReference type="InterPro" id="IPR017871">
    <property type="entry name" value="ABC_transporter-like_CS"/>
</dbReference>
<evidence type="ECO:0000256" key="1">
    <source>
        <dbReference type="ARBA" id="ARBA00005417"/>
    </source>
</evidence>
<dbReference type="PROSITE" id="PS50893">
    <property type="entry name" value="ABC_TRANSPORTER_2"/>
    <property type="match status" value="1"/>
</dbReference>
<organism evidence="7 8">
    <name type="scientific">Aliivibrio sifiae</name>
    <dbReference type="NCBI Taxonomy" id="566293"/>
    <lineage>
        <taxon>Bacteria</taxon>
        <taxon>Pseudomonadati</taxon>
        <taxon>Pseudomonadota</taxon>
        <taxon>Gammaproteobacteria</taxon>
        <taxon>Vibrionales</taxon>
        <taxon>Vibrionaceae</taxon>
        <taxon>Aliivibrio</taxon>
    </lineage>
</organism>
<keyword evidence="4 6" id="KW-0067">ATP-binding</keyword>
<keyword evidence="9" id="KW-1185">Reference proteome</keyword>
<dbReference type="InterPro" id="IPR027417">
    <property type="entry name" value="P-loop_NTPase"/>
</dbReference>
<dbReference type="GO" id="GO:0016887">
    <property type="term" value="F:ATP hydrolysis activity"/>
    <property type="evidence" value="ECO:0007669"/>
    <property type="project" value="InterPro"/>
</dbReference>
<evidence type="ECO:0000256" key="4">
    <source>
        <dbReference type="ARBA" id="ARBA00022840"/>
    </source>
</evidence>
<dbReference type="AlphaFoldDB" id="A0A2S7X6G9"/>
<dbReference type="SUPFAM" id="SSF52540">
    <property type="entry name" value="P-loop containing nucleoside triphosphate hydrolases"/>
    <property type="match status" value="1"/>
</dbReference>
<dbReference type="SMART" id="SM00382">
    <property type="entry name" value="AAA"/>
    <property type="match status" value="1"/>
</dbReference>
<sequence>MMIIQDLVIGYQNLPISSSISGEILQGSLTAIVGPNGSGKSTFSKTLCGLLPAISGNISCPITLKQNIAWLPQHSHIDHDFPINVFEVVSMGCWPRKKITHWLYPDKARVFTALEQVGIAHLSSVSINALSGGEFQRMLFARMLVQDLPIMLMDEPFTGIDEETQQVLLALIMKLNTEGKTIIAVLHDSTIVENNFTHLIRFDRHTGCNDVEFNEMPTVEKEN</sequence>
<evidence type="ECO:0000259" key="5">
    <source>
        <dbReference type="PROSITE" id="PS50893"/>
    </source>
</evidence>
<evidence type="ECO:0000256" key="3">
    <source>
        <dbReference type="ARBA" id="ARBA00022741"/>
    </source>
</evidence>
<reference evidence="9" key="3">
    <citation type="journal article" date="2019" name="Int. J. Syst. Evol. Microbiol.">
        <title>The Global Catalogue of Microorganisms (GCM) 10K type strain sequencing project: providing services to taxonomists for standard genome sequencing and annotation.</title>
        <authorList>
            <consortium name="The Broad Institute Genomics Platform"/>
            <consortium name="The Broad Institute Genome Sequencing Center for Infectious Disease"/>
            <person name="Wu L."/>
            <person name="Ma J."/>
        </authorList>
    </citation>
    <scope>NUCLEOTIDE SEQUENCE [LARGE SCALE GENOMIC DNA]</scope>
    <source>
        <strain evidence="9">NBRC 105001</strain>
    </source>
</reference>
<dbReference type="EMBL" id="BSOU01000002">
    <property type="protein sequence ID" value="GLR74131.1"/>
    <property type="molecule type" value="Genomic_DNA"/>
</dbReference>
<reference evidence="6" key="4">
    <citation type="submission" date="2023-01" db="EMBL/GenBank/DDBJ databases">
        <title>Draft genome sequence of Aliivibrio sifiae strain NBRC 105001.</title>
        <authorList>
            <person name="Sun Q."/>
            <person name="Mori K."/>
        </authorList>
    </citation>
    <scope>NUCLEOTIDE SEQUENCE</scope>
    <source>
        <strain evidence="6">NBRC 105001</strain>
    </source>
</reference>
<dbReference type="Pfam" id="PF00005">
    <property type="entry name" value="ABC_tran"/>
    <property type="match status" value="1"/>
</dbReference>
<dbReference type="EMBL" id="MSCP01000002">
    <property type="protein sequence ID" value="PQJ86762.1"/>
    <property type="molecule type" value="Genomic_DNA"/>
</dbReference>
<evidence type="ECO:0000313" key="9">
    <source>
        <dbReference type="Proteomes" id="UP001156660"/>
    </source>
</evidence>
<dbReference type="PROSITE" id="PS00211">
    <property type="entry name" value="ABC_TRANSPORTER_1"/>
    <property type="match status" value="1"/>
</dbReference>
<feature type="domain" description="ABC transporter" evidence="5">
    <location>
        <begin position="2"/>
        <end position="223"/>
    </location>
</feature>
<evidence type="ECO:0000313" key="8">
    <source>
        <dbReference type="Proteomes" id="UP000239273"/>
    </source>
</evidence>
<name>A0A2S7X6G9_9GAMM</name>
<dbReference type="Proteomes" id="UP000239273">
    <property type="component" value="Unassembled WGS sequence"/>
</dbReference>
<proteinExistence type="inferred from homology"/>
<dbReference type="RefSeq" id="WP_061003298.1">
    <property type="nucleotide sequence ID" value="NZ_BSOU01000002.1"/>
</dbReference>
<dbReference type="InterPro" id="IPR003439">
    <property type="entry name" value="ABC_transporter-like_ATP-bd"/>
</dbReference>
<reference evidence="7 8" key="2">
    <citation type="submission" date="2016-12" db="EMBL/GenBank/DDBJ databases">
        <title>Diversity of luminous bacteria.</title>
        <authorList>
            <person name="Yoshizawa S."/>
            <person name="Kogure K."/>
        </authorList>
    </citation>
    <scope>NUCLEOTIDE SEQUENCE [LARGE SCALE GENOMIC DNA]</scope>
    <source>
        <strain evidence="7 8">NBRC 105001</strain>
    </source>
</reference>
<dbReference type="InterPro" id="IPR050153">
    <property type="entry name" value="Metal_Ion_Import_ABC"/>
</dbReference>
<dbReference type="PANTHER" id="PTHR42734">
    <property type="entry name" value="METAL TRANSPORT SYSTEM ATP-BINDING PROTEIN TM_0124-RELATED"/>
    <property type="match status" value="1"/>
</dbReference>
<gene>
    <name evidence="7" type="ORF">BTO23_11495</name>
    <name evidence="6" type="ORF">GCM10007855_10050</name>
</gene>
<dbReference type="CDD" id="cd03235">
    <property type="entry name" value="ABC_Metallic_Cations"/>
    <property type="match status" value="1"/>
</dbReference>